<reference evidence="1" key="1">
    <citation type="journal article" date="2023" name="PLoS Negl. Trop. Dis.">
        <title>A genome sequence for Biomphalaria pfeifferi, the major vector snail for the human-infecting parasite Schistosoma mansoni.</title>
        <authorList>
            <person name="Bu L."/>
            <person name="Lu L."/>
            <person name="Laidemitt M.R."/>
            <person name="Zhang S.M."/>
            <person name="Mutuku M."/>
            <person name="Mkoji G."/>
            <person name="Steinauer M."/>
            <person name="Loker E.S."/>
        </authorList>
    </citation>
    <scope>NUCLEOTIDE SEQUENCE</scope>
    <source>
        <strain evidence="1">KasaAsao</strain>
    </source>
</reference>
<gene>
    <name evidence="1" type="ORF">Bpfe_000462</name>
</gene>
<comment type="caution">
    <text evidence="1">The sequence shown here is derived from an EMBL/GenBank/DDBJ whole genome shotgun (WGS) entry which is preliminary data.</text>
</comment>
<proteinExistence type="predicted"/>
<dbReference type="AlphaFoldDB" id="A0AAD8CEG2"/>
<accession>A0AAD8CEG2</accession>
<reference evidence="1" key="2">
    <citation type="submission" date="2023-04" db="EMBL/GenBank/DDBJ databases">
        <authorList>
            <person name="Bu L."/>
            <person name="Lu L."/>
            <person name="Laidemitt M.R."/>
            <person name="Zhang S.M."/>
            <person name="Mutuku M."/>
            <person name="Mkoji G."/>
            <person name="Steinauer M."/>
            <person name="Loker E.S."/>
        </authorList>
    </citation>
    <scope>NUCLEOTIDE SEQUENCE</scope>
    <source>
        <strain evidence="1">KasaAsao</strain>
        <tissue evidence="1">Whole Snail</tissue>
    </source>
</reference>
<keyword evidence="2" id="KW-1185">Reference proteome</keyword>
<sequence length="73" mass="8264">MIIVTSERLTTMFTSERFDVQVEESFHGPTEAKFASLLLSMSSRRLLVDSLSGLQPEFLTRIDPNVKSRDAQC</sequence>
<evidence type="ECO:0000313" key="2">
    <source>
        <dbReference type="Proteomes" id="UP001233172"/>
    </source>
</evidence>
<organism evidence="1 2">
    <name type="scientific">Biomphalaria pfeifferi</name>
    <name type="common">Bloodfluke planorb</name>
    <name type="synonym">Freshwater snail</name>
    <dbReference type="NCBI Taxonomy" id="112525"/>
    <lineage>
        <taxon>Eukaryota</taxon>
        <taxon>Metazoa</taxon>
        <taxon>Spiralia</taxon>
        <taxon>Lophotrochozoa</taxon>
        <taxon>Mollusca</taxon>
        <taxon>Gastropoda</taxon>
        <taxon>Heterobranchia</taxon>
        <taxon>Euthyneura</taxon>
        <taxon>Panpulmonata</taxon>
        <taxon>Hygrophila</taxon>
        <taxon>Lymnaeoidea</taxon>
        <taxon>Planorbidae</taxon>
        <taxon>Biomphalaria</taxon>
    </lineage>
</organism>
<dbReference type="Proteomes" id="UP001233172">
    <property type="component" value="Unassembled WGS sequence"/>
</dbReference>
<evidence type="ECO:0000313" key="1">
    <source>
        <dbReference type="EMBL" id="KAK0070479.1"/>
    </source>
</evidence>
<dbReference type="EMBL" id="JASAOG010000001">
    <property type="protein sequence ID" value="KAK0070479.1"/>
    <property type="molecule type" value="Genomic_DNA"/>
</dbReference>
<protein>
    <submittedName>
        <fullName evidence="1">Uncharacterized protein</fullName>
    </submittedName>
</protein>
<name>A0AAD8CEG2_BIOPF</name>